<dbReference type="AlphaFoldDB" id="A0A6N6N4V8"/>
<dbReference type="Pfam" id="PF12728">
    <property type="entry name" value="HTH_17"/>
    <property type="match status" value="1"/>
</dbReference>
<reference evidence="2 3" key="1">
    <citation type="journal article" date="2017" name="Int. J. Syst. Evol. Microbiol.">
        <title>Desulfovibrio senegalensis sp. nov., a mesophilic sulfate reducer isolated from marine sediment.</title>
        <authorList>
            <person name="Thioye A."/>
            <person name="Gam Z.B.A."/>
            <person name="Mbengue M."/>
            <person name="Cayol J.L."/>
            <person name="Joseph-Bartoli M."/>
            <person name="Toure-Kane C."/>
            <person name="Labat M."/>
        </authorList>
    </citation>
    <scope>NUCLEOTIDE SEQUENCE [LARGE SCALE GENOMIC DNA]</scope>
    <source>
        <strain evidence="2 3">DSM 101509</strain>
    </source>
</reference>
<sequence length="84" mass="9819">MKAYMNQIKAAEYCGYSVDTFRRHLRSYPLPKYGPKRNRFKAIDLDAWMEDPHKFKVITMRPRAEKMLSLAEQKAAVFGYGKTG</sequence>
<name>A0A6N6N4V8_9BACT</name>
<dbReference type="EMBL" id="WAIE01000001">
    <property type="protein sequence ID" value="KAB1443086.1"/>
    <property type="molecule type" value="Genomic_DNA"/>
</dbReference>
<organism evidence="2 3">
    <name type="scientific">Pseudodesulfovibrio senegalensis</name>
    <dbReference type="NCBI Taxonomy" id="1721087"/>
    <lineage>
        <taxon>Bacteria</taxon>
        <taxon>Pseudomonadati</taxon>
        <taxon>Thermodesulfobacteriota</taxon>
        <taxon>Desulfovibrionia</taxon>
        <taxon>Desulfovibrionales</taxon>
        <taxon>Desulfovibrionaceae</taxon>
    </lineage>
</organism>
<evidence type="ECO:0000313" key="2">
    <source>
        <dbReference type="EMBL" id="KAB1443086.1"/>
    </source>
</evidence>
<dbReference type="OrthoDB" id="5458512at2"/>
<evidence type="ECO:0000313" key="3">
    <source>
        <dbReference type="Proteomes" id="UP000438699"/>
    </source>
</evidence>
<gene>
    <name evidence="2" type="ORF">F8A88_02135</name>
</gene>
<accession>A0A6N6N4V8</accession>
<feature type="domain" description="Helix-turn-helix" evidence="1">
    <location>
        <begin position="10"/>
        <end position="50"/>
    </location>
</feature>
<protein>
    <submittedName>
        <fullName evidence="2">Helix-turn-helix domain-containing protein</fullName>
    </submittedName>
</protein>
<evidence type="ECO:0000259" key="1">
    <source>
        <dbReference type="Pfam" id="PF12728"/>
    </source>
</evidence>
<dbReference type="Proteomes" id="UP000438699">
    <property type="component" value="Unassembled WGS sequence"/>
</dbReference>
<proteinExistence type="predicted"/>
<keyword evidence="3" id="KW-1185">Reference proteome</keyword>
<dbReference type="InterPro" id="IPR041657">
    <property type="entry name" value="HTH_17"/>
</dbReference>
<comment type="caution">
    <text evidence="2">The sequence shown here is derived from an EMBL/GenBank/DDBJ whole genome shotgun (WGS) entry which is preliminary data.</text>
</comment>